<comment type="caution">
    <text evidence="1">The sequence shown here is derived from an EMBL/GenBank/DDBJ whole genome shotgun (WGS) entry which is preliminary data.</text>
</comment>
<name>A0ABS6Y587_9BACT</name>
<dbReference type="InterPro" id="IPR001387">
    <property type="entry name" value="Cro/C1-type_HTH"/>
</dbReference>
<dbReference type="EMBL" id="JAHXCP010000004">
    <property type="protein sequence ID" value="MBW4754359.1"/>
    <property type="molecule type" value="Genomic_DNA"/>
</dbReference>
<protein>
    <submittedName>
        <fullName evidence="1">DUF2442 domain-containing protein</fullName>
    </submittedName>
</protein>
<dbReference type="Proteomes" id="UP000812077">
    <property type="component" value="Unassembled WGS sequence"/>
</dbReference>
<evidence type="ECO:0000313" key="2">
    <source>
        <dbReference type="Proteomes" id="UP000812077"/>
    </source>
</evidence>
<dbReference type="CDD" id="cd00093">
    <property type="entry name" value="HTH_XRE"/>
    <property type="match status" value="1"/>
</dbReference>
<proteinExistence type="predicted"/>
<gene>
    <name evidence="1" type="ORF">KZO77_04775</name>
</gene>
<dbReference type="InterPro" id="IPR018841">
    <property type="entry name" value="DUF2442"/>
</dbReference>
<dbReference type="RefSeq" id="WP_036922088.1">
    <property type="nucleotide sequence ID" value="NZ_JAHXCB010000014.1"/>
</dbReference>
<reference evidence="1 2" key="1">
    <citation type="submission" date="2021-07" db="EMBL/GenBank/DDBJ databases">
        <title>Genomic diversity and antimicrobial resistance of Prevotella spp. isolated from chronic lung disease airways.</title>
        <authorList>
            <person name="Webb K.A."/>
            <person name="Olagoke O.S."/>
            <person name="Baird T."/>
            <person name="Neill J."/>
            <person name="Pham A."/>
            <person name="Wells T.J."/>
            <person name="Ramsay K.A."/>
            <person name="Bell S.C."/>
            <person name="Sarovich D.S."/>
            <person name="Price E.P."/>
        </authorList>
    </citation>
    <scope>NUCLEOTIDE SEQUENCE [LARGE SCALE GENOMIC DNA]</scope>
    <source>
        <strain evidence="1 2">SCHI0027.S.6</strain>
    </source>
</reference>
<sequence length="135" mass="16040">MEIKKVWFDQEYIYGIDEEGRTLRQSLLWYPRLAMASDKERESYQIGFDGIHWRNLDEDISFESFSYEDAEPTALQKFFLTHKELNIAEFAKLIGINASLLRNYINGFKKPSKEREKEILRCIHKIGSEYSTITF</sequence>
<organism evidence="1 2">
    <name type="scientific">Prevotella melaninogenica</name>
    <dbReference type="NCBI Taxonomy" id="28132"/>
    <lineage>
        <taxon>Bacteria</taxon>
        <taxon>Pseudomonadati</taxon>
        <taxon>Bacteroidota</taxon>
        <taxon>Bacteroidia</taxon>
        <taxon>Bacteroidales</taxon>
        <taxon>Prevotellaceae</taxon>
        <taxon>Prevotella</taxon>
    </lineage>
</organism>
<keyword evidence="2" id="KW-1185">Reference proteome</keyword>
<evidence type="ECO:0000313" key="1">
    <source>
        <dbReference type="EMBL" id="MBW4754359.1"/>
    </source>
</evidence>
<dbReference type="Pfam" id="PF10387">
    <property type="entry name" value="DUF2442"/>
    <property type="match status" value="1"/>
</dbReference>
<accession>A0ABS6Y587</accession>
<dbReference type="Gene3D" id="3.30.2020.40">
    <property type="entry name" value="Uncharacterised protein PF10387, DUF2442"/>
    <property type="match status" value="1"/>
</dbReference>